<reference evidence="1" key="1">
    <citation type="submission" date="2018-06" db="EMBL/GenBank/DDBJ databases">
        <authorList>
            <person name="Zhirakovskaya E."/>
        </authorList>
    </citation>
    <scope>NUCLEOTIDE SEQUENCE</scope>
</reference>
<protein>
    <submittedName>
        <fullName evidence="1">Uncharacterized protein</fullName>
    </submittedName>
</protein>
<dbReference type="AlphaFoldDB" id="A0A3B0QT64"/>
<sequence length="181" mass="21273">MNKLGLPLKILILFFVCTFTSNAQLYKTDSVGNFYLKKNKLIWQKSYYLHDINALDEQLKSNPFTSKLRILDFGKDVVTDSFNLISNNLPQYARSNYTTFLVIDIYQDYFRVTIQNITFPDFVENHYYNGMRQNSRTGALENYILRNDGLINRTSANLHVLHSFDTSFEDIFETMAEPFRE</sequence>
<accession>A0A3B0QT64</accession>
<gene>
    <name evidence="1" type="ORF">MNBD_BACTEROID02-2010</name>
</gene>
<dbReference type="EMBL" id="UOEB01000165">
    <property type="protein sequence ID" value="VAV84560.1"/>
    <property type="molecule type" value="Genomic_DNA"/>
</dbReference>
<name>A0A3B0QT64_9ZZZZ</name>
<evidence type="ECO:0000313" key="1">
    <source>
        <dbReference type="EMBL" id="VAV84560.1"/>
    </source>
</evidence>
<organism evidence="1">
    <name type="scientific">hydrothermal vent metagenome</name>
    <dbReference type="NCBI Taxonomy" id="652676"/>
    <lineage>
        <taxon>unclassified sequences</taxon>
        <taxon>metagenomes</taxon>
        <taxon>ecological metagenomes</taxon>
    </lineage>
</organism>
<proteinExistence type="predicted"/>